<comment type="subcellular location">
    <subcellularLocation>
        <location evidence="2">Plastid</location>
        <location evidence="2">Chloroplast</location>
    </subcellularLocation>
</comment>
<evidence type="ECO:0000256" key="6">
    <source>
        <dbReference type="ARBA" id="ARBA00022528"/>
    </source>
</evidence>
<keyword evidence="7" id="KW-0934">Plastid</keyword>
<keyword evidence="5" id="KW-0444">Lipid biosynthesis</keyword>
<dbReference type="OrthoDB" id="1924153at2759"/>
<accession>A0A5B8MYU7</accession>
<dbReference type="CDD" id="cd01050">
    <property type="entry name" value="Acyl_ACP_Desat"/>
    <property type="match status" value="1"/>
</dbReference>
<evidence type="ECO:0000256" key="2">
    <source>
        <dbReference type="ARBA" id="ARBA00004229"/>
    </source>
</evidence>
<dbReference type="FunFam" id="1.10.620.20:FF:000002">
    <property type="entry name" value="Stearoyl-[acyl-carrier-protein] 9-desaturase, chloroplastic"/>
    <property type="match status" value="1"/>
</dbReference>
<dbReference type="GO" id="GO:0009507">
    <property type="term" value="C:chloroplast"/>
    <property type="evidence" value="ECO:0007669"/>
    <property type="project" value="UniProtKB-SubCell"/>
</dbReference>
<keyword evidence="13" id="KW-0443">Lipid metabolism</keyword>
<comment type="cofactor">
    <cofactor evidence="1">
        <name>Fe(2+)</name>
        <dbReference type="ChEBI" id="CHEBI:29033"/>
    </cofactor>
</comment>
<dbReference type="Proteomes" id="UP000316726">
    <property type="component" value="Chromosome 14"/>
</dbReference>
<evidence type="ECO:0000256" key="10">
    <source>
        <dbReference type="ARBA" id="ARBA00022946"/>
    </source>
</evidence>
<dbReference type="Gene3D" id="1.10.620.20">
    <property type="entry name" value="Ribonucleotide Reductase, subunit A"/>
    <property type="match status" value="1"/>
</dbReference>
<evidence type="ECO:0000256" key="15">
    <source>
        <dbReference type="SAM" id="MobiDB-lite"/>
    </source>
</evidence>
<keyword evidence="6" id="KW-0150">Chloroplast</keyword>
<dbReference type="Pfam" id="PF03405">
    <property type="entry name" value="FA_desaturase_2"/>
    <property type="match status" value="1"/>
</dbReference>
<evidence type="ECO:0000256" key="14">
    <source>
        <dbReference type="ARBA" id="ARBA00023160"/>
    </source>
</evidence>
<dbReference type="PANTHER" id="PTHR31155">
    <property type="entry name" value="ACYL- ACYL-CARRIER-PROTEIN DESATURASE-RELATED"/>
    <property type="match status" value="1"/>
</dbReference>
<proteinExistence type="inferred from homology"/>
<keyword evidence="12" id="KW-0408">Iron</keyword>
<comment type="subunit">
    <text evidence="4">Homodimer.</text>
</comment>
<keyword evidence="8" id="KW-0479">Metal-binding</keyword>
<evidence type="ECO:0000256" key="3">
    <source>
        <dbReference type="ARBA" id="ARBA00008749"/>
    </source>
</evidence>
<dbReference type="InterPro" id="IPR012348">
    <property type="entry name" value="RNR-like"/>
</dbReference>
<dbReference type="STRING" id="1764295.A0A5B8MYU7"/>
<evidence type="ECO:0000256" key="11">
    <source>
        <dbReference type="ARBA" id="ARBA00023002"/>
    </source>
</evidence>
<evidence type="ECO:0000256" key="9">
    <source>
        <dbReference type="ARBA" id="ARBA00022832"/>
    </source>
</evidence>
<dbReference type="AlphaFoldDB" id="A0A5B8MYU7"/>
<dbReference type="GO" id="GO:0006633">
    <property type="term" value="P:fatty acid biosynthetic process"/>
    <property type="evidence" value="ECO:0007669"/>
    <property type="project" value="UniProtKB-KW"/>
</dbReference>
<feature type="region of interest" description="Disordered" evidence="15">
    <location>
        <begin position="49"/>
        <end position="79"/>
    </location>
</feature>
<evidence type="ECO:0000256" key="8">
    <source>
        <dbReference type="ARBA" id="ARBA00022723"/>
    </source>
</evidence>
<dbReference type="InterPro" id="IPR005067">
    <property type="entry name" value="Fatty_acid_desaturase-2"/>
</dbReference>
<dbReference type="InterPro" id="IPR009078">
    <property type="entry name" value="Ferritin-like_SF"/>
</dbReference>
<evidence type="ECO:0000256" key="12">
    <source>
        <dbReference type="ARBA" id="ARBA00023004"/>
    </source>
</evidence>
<keyword evidence="11" id="KW-0560">Oxidoreductase</keyword>
<dbReference type="EMBL" id="CP031047">
    <property type="protein sequence ID" value="QDZ24680.1"/>
    <property type="molecule type" value="Genomic_DNA"/>
</dbReference>
<reference evidence="16 17" key="1">
    <citation type="submission" date="2018-07" db="EMBL/GenBank/DDBJ databases">
        <title>The complete nuclear genome of the prasinophyte Chloropicon primus (CCMP1205).</title>
        <authorList>
            <person name="Pombert J.-F."/>
            <person name="Otis C."/>
            <person name="Turmel M."/>
            <person name="Lemieux C."/>
        </authorList>
    </citation>
    <scope>NUCLEOTIDE SEQUENCE [LARGE SCALE GENOMIC DNA]</scope>
    <source>
        <strain evidence="16 17">CCMP1205</strain>
    </source>
</reference>
<comment type="similarity">
    <text evidence="3">Belongs to the fatty acid desaturase type 2 family.</text>
</comment>
<evidence type="ECO:0000256" key="4">
    <source>
        <dbReference type="ARBA" id="ARBA00011738"/>
    </source>
</evidence>
<evidence type="ECO:0000256" key="13">
    <source>
        <dbReference type="ARBA" id="ARBA00023098"/>
    </source>
</evidence>
<evidence type="ECO:0000256" key="5">
    <source>
        <dbReference type="ARBA" id="ARBA00022516"/>
    </source>
</evidence>
<keyword evidence="14" id="KW-0275">Fatty acid biosynthesis</keyword>
<keyword evidence="10" id="KW-0809">Transit peptide</keyword>
<evidence type="ECO:0000313" key="16">
    <source>
        <dbReference type="EMBL" id="QDZ24680.1"/>
    </source>
</evidence>
<dbReference type="PANTHER" id="PTHR31155:SF9">
    <property type="entry name" value="STEAROYL-[ACYL-CARRIER-PROTEIN] 9-DESATURASE 7, CHLOROPLASTIC"/>
    <property type="match status" value="1"/>
</dbReference>
<dbReference type="GO" id="GO:0045300">
    <property type="term" value="F:stearoyl-[ACP] desaturase activity"/>
    <property type="evidence" value="ECO:0007669"/>
    <property type="project" value="InterPro"/>
</dbReference>
<evidence type="ECO:0000256" key="7">
    <source>
        <dbReference type="ARBA" id="ARBA00022640"/>
    </source>
</evidence>
<keyword evidence="17" id="KW-1185">Reference proteome</keyword>
<protein>
    <submittedName>
        <fullName evidence="16">Fatty acid desaturase</fullName>
    </submittedName>
</protein>
<sequence length="463" mass="52378">MPFRFFISWPWTEGETEALLRPTPMKVQAMRSLSGKPACTSSRRFSSVSCRATGSGSEGASSYSSRRESMKASINPSGARSRLVAPNAIEARPDVEALEKLVRSEAAPDASPVLICGQVSHSLTKEREEIIHSMEDFMEEKVYKYLKPVEKCWQAQDFLPDPASEDFIPEIQALRERTLALPDDYLVVLVGDMVTEEALPTYMSMLNTIDGTRDETGSDDTVWGKWTREWTAEENRHGDLLNKYLYLSGRVDMRQIEVTIQNLIGSGMCPKTENNPYLGFMYTSFQERATKVSHGNTGRSAAKHGDQALANICAQIASDEARHEKAYQLICEELFRLDPDGMMMAFADMMKKQIVMPAHMMDDGVHTSRGSGAALFEDFEKVAYATETYTTADYIDIIDYLIKRWDVESIKCSSADGQKSQDYVCKLPNRLRRLAERAEKRMKKTANKQEVKFSWVYDRPIFV</sequence>
<name>A0A5B8MYU7_9CHLO</name>
<dbReference type="GO" id="GO:0046872">
    <property type="term" value="F:metal ion binding"/>
    <property type="evidence" value="ECO:0007669"/>
    <property type="project" value="UniProtKB-KW"/>
</dbReference>
<evidence type="ECO:0000256" key="1">
    <source>
        <dbReference type="ARBA" id="ARBA00001954"/>
    </source>
</evidence>
<gene>
    <name evidence="16" type="ORF">A3770_14p71980</name>
</gene>
<dbReference type="SUPFAM" id="SSF47240">
    <property type="entry name" value="Ferritin-like"/>
    <property type="match status" value="1"/>
</dbReference>
<organism evidence="16 17">
    <name type="scientific">Chloropicon primus</name>
    <dbReference type="NCBI Taxonomy" id="1764295"/>
    <lineage>
        <taxon>Eukaryota</taxon>
        <taxon>Viridiplantae</taxon>
        <taxon>Chlorophyta</taxon>
        <taxon>Chloropicophyceae</taxon>
        <taxon>Chloropicales</taxon>
        <taxon>Chloropicaceae</taxon>
        <taxon>Chloropicon</taxon>
    </lineage>
</organism>
<keyword evidence="9" id="KW-0276">Fatty acid metabolism</keyword>
<evidence type="ECO:0000313" key="17">
    <source>
        <dbReference type="Proteomes" id="UP000316726"/>
    </source>
</evidence>
<feature type="compositionally biased region" description="Low complexity" evidence="15">
    <location>
        <begin position="51"/>
        <end position="64"/>
    </location>
</feature>